<evidence type="ECO:0000256" key="7">
    <source>
        <dbReference type="SAM" id="Phobius"/>
    </source>
</evidence>
<accession>A0A895YMK6</accession>
<evidence type="ECO:0000256" key="6">
    <source>
        <dbReference type="SAM" id="MobiDB-lite"/>
    </source>
</evidence>
<evidence type="ECO:0000256" key="3">
    <source>
        <dbReference type="ARBA" id="ARBA00022692"/>
    </source>
</evidence>
<gene>
    <name evidence="8" type="ORF">JQS43_10700</name>
</gene>
<evidence type="ECO:0000313" key="8">
    <source>
        <dbReference type="EMBL" id="QSB16699.1"/>
    </source>
</evidence>
<keyword evidence="4 7" id="KW-1133">Transmembrane helix</keyword>
<feature type="region of interest" description="Disordered" evidence="6">
    <location>
        <begin position="1"/>
        <end position="33"/>
    </location>
</feature>
<keyword evidence="2" id="KW-1003">Cell membrane</keyword>
<evidence type="ECO:0000256" key="2">
    <source>
        <dbReference type="ARBA" id="ARBA00022475"/>
    </source>
</evidence>
<name>A0A895YMK6_9ACTN</name>
<feature type="transmembrane region" description="Helical" evidence="7">
    <location>
        <begin position="273"/>
        <end position="293"/>
    </location>
</feature>
<organism evidence="8 9">
    <name type="scientific">Natronosporangium hydrolyticum</name>
    <dbReference type="NCBI Taxonomy" id="2811111"/>
    <lineage>
        <taxon>Bacteria</taxon>
        <taxon>Bacillati</taxon>
        <taxon>Actinomycetota</taxon>
        <taxon>Actinomycetes</taxon>
        <taxon>Micromonosporales</taxon>
        <taxon>Micromonosporaceae</taxon>
        <taxon>Natronosporangium</taxon>
    </lineage>
</organism>
<evidence type="ECO:0000313" key="9">
    <source>
        <dbReference type="Proteomes" id="UP000662857"/>
    </source>
</evidence>
<feature type="transmembrane region" description="Helical" evidence="7">
    <location>
        <begin position="373"/>
        <end position="392"/>
    </location>
</feature>
<dbReference type="GO" id="GO:0005886">
    <property type="term" value="C:plasma membrane"/>
    <property type="evidence" value="ECO:0007669"/>
    <property type="project" value="UniProtKB-SubCell"/>
</dbReference>
<dbReference type="AlphaFoldDB" id="A0A895YMK6"/>
<dbReference type="KEGG" id="nhy:JQS43_10700"/>
<feature type="transmembrane region" description="Helical" evidence="7">
    <location>
        <begin position="187"/>
        <end position="206"/>
    </location>
</feature>
<feature type="transmembrane region" description="Helical" evidence="7">
    <location>
        <begin position="342"/>
        <end position="366"/>
    </location>
</feature>
<feature type="transmembrane region" description="Helical" evidence="7">
    <location>
        <begin position="161"/>
        <end position="181"/>
    </location>
</feature>
<dbReference type="CDD" id="cd06580">
    <property type="entry name" value="TM_PBP1_transp_TpRbsC_like"/>
    <property type="match status" value="1"/>
</dbReference>
<evidence type="ECO:0000256" key="4">
    <source>
        <dbReference type="ARBA" id="ARBA00022989"/>
    </source>
</evidence>
<sequence>MTTEPQAETPAERPAETSPATPSETPAENTAEPPPSFIATFLHQLWRMNTVTVTALAIVLALAVGAILMIISDPAVRATYGYFFARPTDALGASWTKVSDAYASLFRGAIADPSAVAAAVTGSGDWAVALRPLSETLTSAAPLIFTGLAFAVAFRGGLFNIGVQGQAILGAVGAGLAGFLLPLPVMLHLVVAVVAGGLLGAAWGFVPGFLKARTGAHEVITTIMLNWIAVFLLSWLLIQHWVQDPDRTDAISQRVAGSAQLPRLPEWTGLSGLRVHLGVVLAVLAVAGVAWLLKRATFGFELRAVGLNRDASRAAGISVTTTYVLVMVVAGGLAGLGGMTMVLGTATVLTPLVIGSVGFDGILVGLLGRAKPWGVLAAALLFGALQAGGRSMQTSAGISLELVQVIQALIVIFVAAPALVKAIFRLRAARVRSVAAATGKGW</sequence>
<dbReference type="InterPro" id="IPR001851">
    <property type="entry name" value="ABC_transp_permease"/>
</dbReference>
<dbReference type="RefSeq" id="WP_239678929.1">
    <property type="nucleotide sequence ID" value="NZ_CP070499.1"/>
</dbReference>
<dbReference type="PANTHER" id="PTHR47089:SF1">
    <property type="entry name" value="GUANOSINE ABC TRANSPORTER PERMEASE PROTEIN NUPP"/>
    <property type="match status" value="1"/>
</dbReference>
<comment type="subcellular location">
    <subcellularLocation>
        <location evidence="1">Cell membrane</location>
        <topology evidence="1">Multi-pass membrane protein</topology>
    </subcellularLocation>
</comment>
<evidence type="ECO:0000256" key="1">
    <source>
        <dbReference type="ARBA" id="ARBA00004651"/>
    </source>
</evidence>
<evidence type="ECO:0000256" key="5">
    <source>
        <dbReference type="ARBA" id="ARBA00023136"/>
    </source>
</evidence>
<dbReference type="Proteomes" id="UP000662857">
    <property type="component" value="Chromosome"/>
</dbReference>
<dbReference type="EMBL" id="CP070499">
    <property type="protein sequence ID" value="QSB16699.1"/>
    <property type="molecule type" value="Genomic_DNA"/>
</dbReference>
<dbReference type="GO" id="GO:0022857">
    <property type="term" value="F:transmembrane transporter activity"/>
    <property type="evidence" value="ECO:0007669"/>
    <property type="project" value="InterPro"/>
</dbReference>
<feature type="transmembrane region" description="Helical" evidence="7">
    <location>
        <begin position="404"/>
        <end position="424"/>
    </location>
</feature>
<dbReference type="Pfam" id="PF02653">
    <property type="entry name" value="BPD_transp_2"/>
    <property type="match status" value="1"/>
</dbReference>
<feature type="transmembrane region" description="Helical" evidence="7">
    <location>
        <begin position="136"/>
        <end position="154"/>
    </location>
</feature>
<feature type="transmembrane region" description="Helical" evidence="7">
    <location>
        <begin position="314"/>
        <end position="336"/>
    </location>
</feature>
<protein>
    <submittedName>
        <fullName evidence="8">ABC transporter permease</fullName>
    </submittedName>
</protein>
<dbReference type="PANTHER" id="PTHR47089">
    <property type="entry name" value="ABC TRANSPORTER, PERMEASE PROTEIN"/>
    <property type="match status" value="1"/>
</dbReference>
<proteinExistence type="predicted"/>
<keyword evidence="5 7" id="KW-0472">Membrane</keyword>
<reference evidence="8" key="1">
    <citation type="submission" date="2021-02" db="EMBL/GenBank/DDBJ databases">
        <title>Natrosporangium hydrolyticum gen. nov., sp. nov, a haloalkaliphilic actinobacterium from a soda solonchak soil.</title>
        <authorList>
            <person name="Sorokin D.Y."/>
            <person name="Khijniak T.V."/>
            <person name="Zakharycheva A.P."/>
            <person name="Boueva O.V."/>
            <person name="Ariskina E.V."/>
            <person name="Hahnke R.L."/>
            <person name="Bunk B."/>
            <person name="Sproer C."/>
            <person name="Schumann P."/>
            <person name="Evtushenko L.I."/>
            <person name="Kublanov I.V."/>
        </authorList>
    </citation>
    <scope>NUCLEOTIDE SEQUENCE</scope>
    <source>
        <strain evidence="8">DSM 106523</strain>
    </source>
</reference>
<feature type="transmembrane region" description="Helical" evidence="7">
    <location>
        <begin position="51"/>
        <end position="71"/>
    </location>
</feature>
<keyword evidence="9" id="KW-1185">Reference proteome</keyword>
<feature type="compositionally biased region" description="Low complexity" evidence="6">
    <location>
        <begin position="19"/>
        <end position="31"/>
    </location>
</feature>
<keyword evidence="3 7" id="KW-0812">Transmembrane</keyword>
<feature type="transmembrane region" description="Helical" evidence="7">
    <location>
        <begin position="218"/>
        <end position="238"/>
    </location>
</feature>